<keyword evidence="2" id="KW-1185">Reference proteome</keyword>
<dbReference type="GO" id="GO:0016320">
    <property type="term" value="P:endoplasmic reticulum membrane fusion"/>
    <property type="evidence" value="ECO:0007669"/>
    <property type="project" value="TreeGrafter"/>
</dbReference>
<protein>
    <submittedName>
        <fullName evidence="1">Rhd3p</fullName>
    </submittedName>
</protein>
<dbReference type="OrthoDB" id="5278at2759"/>
<evidence type="ECO:0000313" key="1">
    <source>
        <dbReference type="EMBL" id="KAF6001034.1"/>
    </source>
</evidence>
<dbReference type="GO" id="GO:0005783">
    <property type="term" value="C:endoplasmic reticulum"/>
    <property type="evidence" value="ECO:0007669"/>
    <property type="project" value="TreeGrafter"/>
</dbReference>
<dbReference type="EMBL" id="VWRR01000016">
    <property type="protein sequence ID" value="KAF6001034.1"/>
    <property type="molecule type" value="Genomic_DNA"/>
</dbReference>
<organism evidence="1 2">
    <name type="scientific">Cyanidiococcus yangmingshanensis</name>
    <dbReference type="NCBI Taxonomy" id="2690220"/>
    <lineage>
        <taxon>Eukaryota</taxon>
        <taxon>Rhodophyta</taxon>
        <taxon>Bangiophyceae</taxon>
        <taxon>Cyanidiales</taxon>
        <taxon>Cyanidiaceae</taxon>
        <taxon>Cyanidiococcus</taxon>
    </lineage>
</organism>
<dbReference type="InterPro" id="IPR008803">
    <property type="entry name" value="RHD3/Sey1"/>
</dbReference>
<dbReference type="GO" id="GO:0003924">
    <property type="term" value="F:GTPase activity"/>
    <property type="evidence" value="ECO:0007669"/>
    <property type="project" value="TreeGrafter"/>
</dbReference>
<dbReference type="Proteomes" id="UP000530660">
    <property type="component" value="Unassembled WGS sequence"/>
</dbReference>
<proteinExistence type="predicted"/>
<name>A0A7J7IEA4_9RHOD</name>
<gene>
    <name evidence="1" type="primary">RHD3_2</name>
    <name evidence="1" type="ORF">F1559_001667</name>
</gene>
<dbReference type="PANTHER" id="PTHR45923:SF2">
    <property type="entry name" value="PROTEIN SEY1"/>
    <property type="match status" value="1"/>
</dbReference>
<accession>A0A7J7IEA4</accession>
<sequence>MSSSSTFYIMTCPDRAPQACDTSAQLLESYLRLCAAGMLRGSGSSPSPTRKRLILVVVRDFEVEEVSKDDVSAAFQEDFGALWARMTKPSRYATSRYSELFHLEYAFMPSALLRKVDFMRRVGELQRRFLDPTADGYLFQRETSGTDGSIRYACPVPIADLELHAQNVFKALRQLVKDRSIDQHDSELGSDGSAELEAAVQMRRNQ</sequence>
<reference evidence="1 2" key="1">
    <citation type="journal article" date="2020" name="J. Phycol.">
        <title>Comparative genome analysis reveals Cyanidiococcus gen. nov., a new extremophilic red algal genus sister to Cyanidioschyzon (Cyanidioschyzonaceae, Rhodophyta).</title>
        <authorList>
            <person name="Liu S.-L."/>
            <person name="Chiang Y.-R."/>
            <person name="Yoon H.S."/>
            <person name="Fu H.-Y."/>
        </authorList>
    </citation>
    <scope>NUCLEOTIDE SEQUENCE [LARGE SCALE GENOMIC DNA]</scope>
    <source>
        <strain evidence="1 2">THAL066</strain>
    </source>
</reference>
<dbReference type="PANTHER" id="PTHR45923">
    <property type="entry name" value="PROTEIN SEY1"/>
    <property type="match status" value="1"/>
</dbReference>
<evidence type="ECO:0000313" key="2">
    <source>
        <dbReference type="Proteomes" id="UP000530660"/>
    </source>
</evidence>
<comment type="caution">
    <text evidence="1">The sequence shown here is derived from an EMBL/GenBank/DDBJ whole genome shotgun (WGS) entry which is preliminary data.</text>
</comment>
<dbReference type="AlphaFoldDB" id="A0A7J7IEA4"/>